<evidence type="ECO:0000313" key="2">
    <source>
        <dbReference type="Proteomes" id="UP001176940"/>
    </source>
</evidence>
<comment type="caution">
    <text evidence="1">The sequence shown here is derived from an EMBL/GenBank/DDBJ whole genome shotgun (WGS) entry which is preliminary data.</text>
</comment>
<protein>
    <submittedName>
        <fullName evidence="1">Uncharacterized protein</fullName>
    </submittedName>
</protein>
<dbReference type="EMBL" id="CAUEEQ010000466">
    <property type="protein sequence ID" value="CAJ0917023.1"/>
    <property type="molecule type" value="Genomic_DNA"/>
</dbReference>
<proteinExistence type="predicted"/>
<name>A0ABN9KRW5_9NEOB</name>
<dbReference type="Proteomes" id="UP001176940">
    <property type="component" value="Unassembled WGS sequence"/>
</dbReference>
<accession>A0ABN9KRW5</accession>
<reference evidence="1" key="1">
    <citation type="submission" date="2023-07" db="EMBL/GenBank/DDBJ databases">
        <authorList>
            <person name="Stuckert A."/>
        </authorList>
    </citation>
    <scope>NUCLEOTIDE SEQUENCE</scope>
</reference>
<evidence type="ECO:0000313" key="1">
    <source>
        <dbReference type="EMBL" id="CAJ0917023.1"/>
    </source>
</evidence>
<organism evidence="1 2">
    <name type="scientific">Ranitomeya imitator</name>
    <name type="common">mimic poison frog</name>
    <dbReference type="NCBI Taxonomy" id="111125"/>
    <lineage>
        <taxon>Eukaryota</taxon>
        <taxon>Metazoa</taxon>
        <taxon>Chordata</taxon>
        <taxon>Craniata</taxon>
        <taxon>Vertebrata</taxon>
        <taxon>Euteleostomi</taxon>
        <taxon>Amphibia</taxon>
        <taxon>Batrachia</taxon>
        <taxon>Anura</taxon>
        <taxon>Neobatrachia</taxon>
        <taxon>Hyloidea</taxon>
        <taxon>Dendrobatidae</taxon>
        <taxon>Dendrobatinae</taxon>
        <taxon>Ranitomeya</taxon>
    </lineage>
</organism>
<gene>
    <name evidence="1" type="ORF">RIMI_LOCUS405291</name>
</gene>
<sequence length="101" mass="11867">MDRVRRAVMYKEPCKGGKGVPDITTVLRSSFVCDCVRTLQVKTGSVGRSMSRFFLLWRQLGWDKWDSSYLYNWTTPWFYGDVVRFVGEHQLEGLKPDLWKP</sequence>
<keyword evidence="2" id="KW-1185">Reference proteome</keyword>